<keyword evidence="2" id="KW-1185">Reference proteome</keyword>
<evidence type="ECO:0000313" key="1">
    <source>
        <dbReference type="EMBL" id="MBB6005104.1"/>
    </source>
</evidence>
<organism evidence="1 2">
    <name type="scientific">Arcicella rosea</name>
    <dbReference type="NCBI Taxonomy" id="502909"/>
    <lineage>
        <taxon>Bacteria</taxon>
        <taxon>Pseudomonadati</taxon>
        <taxon>Bacteroidota</taxon>
        <taxon>Cytophagia</taxon>
        <taxon>Cytophagales</taxon>
        <taxon>Flectobacillaceae</taxon>
        <taxon>Arcicella</taxon>
    </lineage>
</organism>
<dbReference type="Gene3D" id="3.40.1460.10">
    <property type="entry name" value="Nuclease A inhibitor-like"/>
    <property type="match status" value="1"/>
</dbReference>
<comment type="caution">
    <text evidence="1">The sequence shown here is derived from an EMBL/GenBank/DDBJ whole genome shotgun (WGS) entry which is preliminary data.</text>
</comment>
<dbReference type="AlphaFoldDB" id="A0A841ES44"/>
<reference evidence="1 2" key="1">
    <citation type="submission" date="2020-08" db="EMBL/GenBank/DDBJ databases">
        <title>Functional genomics of gut bacteria from endangered species of beetles.</title>
        <authorList>
            <person name="Carlos-Shanley C."/>
        </authorList>
    </citation>
    <scope>NUCLEOTIDE SEQUENCE [LARGE SCALE GENOMIC DNA]</scope>
    <source>
        <strain evidence="1 2">S00070</strain>
    </source>
</reference>
<sequence length="142" mass="16481">MLETSTDQNEVNTLKEQILPLIDDLRYPSESDEAVEYFEMEYTTAESISVQDFKLFNGIEPDKEVEAIAIEDFFEPLTRIEDWFGEEEKKYADNALKLQTLLTEKLTDIQVLKIGAVEIDVFLFGIYEENKWIGVKTILIET</sequence>
<evidence type="ECO:0000313" key="2">
    <source>
        <dbReference type="Proteomes" id="UP000524404"/>
    </source>
</evidence>
<dbReference type="Proteomes" id="UP000524404">
    <property type="component" value="Unassembled WGS sequence"/>
</dbReference>
<name>A0A841ES44_9BACT</name>
<dbReference type="Pfam" id="PF07924">
    <property type="entry name" value="NuiA"/>
    <property type="match status" value="1"/>
</dbReference>
<evidence type="ECO:0008006" key="3">
    <source>
        <dbReference type="Google" id="ProtNLM"/>
    </source>
</evidence>
<dbReference type="EMBL" id="JACHKT010000035">
    <property type="protein sequence ID" value="MBB6005104.1"/>
    <property type="molecule type" value="Genomic_DNA"/>
</dbReference>
<protein>
    <recommendedName>
        <fullName evidence="3">Nuclease A inhibitor-like protein</fullName>
    </recommendedName>
</protein>
<dbReference type="InterPro" id="IPR012489">
    <property type="entry name" value="NucleaseA_inhib-like"/>
</dbReference>
<accession>A0A841ES44</accession>
<dbReference type="SUPFAM" id="SSF82602">
    <property type="entry name" value="Nuclease A inhibitor (NuiA)"/>
    <property type="match status" value="1"/>
</dbReference>
<dbReference type="RefSeq" id="WP_184136619.1">
    <property type="nucleotide sequence ID" value="NZ_JACHKT010000035.1"/>
</dbReference>
<dbReference type="InterPro" id="IPR036587">
    <property type="entry name" value="NucleaseA_inhib-like_sf"/>
</dbReference>
<gene>
    <name evidence="1" type="ORF">HNP25_003775</name>
</gene>
<proteinExistence type="predicted"/>